<organism evidence="2 3">
    <name type="scientific">Nocardioides humi</name>
    <dbReference type="NCBI Taxonomy" id="449461"/>
    <lineage>
        <taxon>Bacteria</taxon>
        <taxon>Bacillati</taxon>
        <taxon>Actinomycetota</taxon>
        <taxon>Actinomycetes</taxon>
        <taxon>Propionibacteriales</taxon>
        <taxon>Nocardioidaceae</taxon>
        <taxon>Nocardioides</taxon>
    </lineage>
</organism>
<dbReference type="EMBL" id="BAAAOR010000014">
    <property type="protein sequence ID" value="GAA1514668.1"/>
    <property type="molecule type" value="Genomic_DNA"/>
</dbReference>
<gene>
    <name evidence="2" type="ORF">GCM10009788_18840</name>
</gene>
<protein>
    <recommendedName>
        <fullName evidence="1">Carrier domain-containing protein</fullName>
    </recommendedName>
</protein>
<accession>A0ABN2A9Y9</accession>
<dbReference type="Pfam" id="PF00550">
    <property type="entry name" value="PP-binding"/>
    <property type="match status" value="1"/>
</dbReference>
<keyword evidence="3" id="KW-1185">Reference proteome</keyword>
<dbReference type="SUPFAM" id="SSF47336">
    <property type="entry name" value="ACP-like"/>
    <property type="match status" value="1"/>
</dbReference>
<dbReference type="InterPro" id="IPR036736">
    <property type="entry name" value="ACP-like_sf"/>
</dbReference>
<comment type="caution">
    <text evidence="2">The sequence shown here is derived from an EMBL/GenBank/DDBJ whole genome shotgun (WGS) entry which is preliminary data.</text>
</comment>
<name>A0ABN2A9Y9_9ACTN</name>
<dbReference type="Proteomes" id="UP001500842">
    <property type="component" value="Unassembled WGS sequence"/>
</dbReference>
<evidence type="ECO:0000313" key="3">
    <source>
        <dbReference type="Proteomes" id="UP001500842"/>
    </source>
</evidence>
<dbReference type="RefSeq" id="WP_141005425.1">
    <property type="nucleotide sequence ID" value="NZ_BAAAOR010000014.1"/>
</dbReference>
<evidence type="ECO:0000259" key="1">
    <source>
        <dbReference type="PROSITE" id="PS50075"/>
    </source>
</evidence>
<proteinExistence type="predicted"/>
<feature type="domain" description="Carrier" evidence="1">
    <location>
        <begin position="1"/>
        <end position="77"/>
    </location>
</feature>
<sequence length="81" mass="8849">MSTTLTADGVLADLAAAARLEIHEIDGEDTLFDLGIDSVRLMALVERWRGAGADIEFSELAENPTVAGVQRRLIPRIKETR</sequence>
<reference evidence="2 3" key="1">
    <citation type="journal article" date="2019" name="Int. J. Syst. Evol. Microbiol.">
        <title>The Global Catalogue of Microorganisms (GCM) 10K type strain sequencing project: providing services to taxonomists for standard genome sequencing and annotation.</title>
        <authorList>
            <consortium name="The Broad Institute Genomics Platform"/>
            <consortium name="The Broad Institute Genome Sequencing Center for Infectious Disease"/>
            <person name="Wu L."/>
            <person name="Ma J."/>
        </authorList>
    </citation>
    <scope>NUCLEOTIDE SEQUENCE [LARGE SCALE GENOMIC DNA]</scope>
    <source>
        <strain evidence="2 3">JCM 14942</strain>
    </source>
</reference>
<dbReference type="Gene3D" id="1.10.1200.10">
    <property type="entry name" value="ACP-like"/>
    <property type="match status" value="1"/>
</dbReference>
<evidence type="ECO:0000313" key="2">
    <source>
        <dbReference type="EMBL" id="GAA1514668.1"/>
    </source>
</evidence>
<dbReference type="PROSITE" id="PS50075">
    <property type="entry name" value="CARRIER"/>
    <property type="match status" value="1"/>
</dbReference>
<dbReference type="InterPro" id="IPR009081">
    <property type="entry name" value="PP-bd_ACP"/>
</dbReference>